<feature type="transmembrane region" description="Helical" evidence="1">
    <location>
        <begin position="20"/>
        <end position="41"/>
    </location>
</feature>
<evidence type="ECO:0000259" key="2">
    <source>
        <dbReference type="PROSITE" id="PS51105"/>
    </source>
</evidence>
<organism evidence="3 4">
    <name type="scientific">Lactobacillus panisapium</name>
    <dbReference type="NCBI Taxonomy" id="2012495"/>
    <lineage>
        <taxon>Bacteria</taxon>
        <taxon>Bacillati</taxon>
        <taxon>Bacillota</taxon>
        <taxon>Bacilli</taxon>
        <taxon>Lactobacillales</taxon>
        <taxon>Lactobacillaceae</taxon>
        <taxon>Lactobacillus</taxon>
    </lineage>
</organism>
<name>A0ABX8WF76_9LACO</name>
<dbReference type="RefSeq" id="WP_220220388.1">
    <property type="nucleotide sequence ID" value="NZ_CP048268.1"/>
</dbReference>
<keyword evidence="3" id="KW-0762">Sugar transport</keyword>
<evidence type="ECO:0000256" key="1">
    <source>
        <dbReference type="SAM" id="Phobius"/>
    </source>
</evidence>
<accession>A0ABX8WF76</accession>
<dbReference type="PROSITE" id="PS51105">
    <property type="entry name" value="PTS_EIIC_TYPE_3"/>
    <property type="match status" value="1"/>
</dbReference>
<proteinExistence type="predicted"/>
<gene>
    <name evidence="3" type="ORF">GYM71_10095</name>
</gene>
<feature type="transmembrane region" description="Helical" evidence="1">
    <location>
        <begin position="396"/>
        <end position="415"/>
    </location>
</feature>
<protein>
    <submittedName>
        <fullName evidence="3">PTS sugar transporter subunit IIC</fullName>
    </submittedName>
</protein>
<evidence type="ECO:0000313" key="3">
    <source>
        <dbReference type="EMBL" id="QYN53746.1"/>
    </source>
</evidence>
<feature type="transmembrane region" description="Helical" evidence="1">
    <location>
        <begin position="354"/>
        <end position="376"/>
    </location>
</feature>
<keyword evidence="1" id="KW-1133">Transmembrane helix</keyword>
<sequence>MLNILTKSVLRIRQWTFLRAAQRTLVMLMPIAVIGAFFNLLNDLVFSPDGLIYNIFSLDKIMSDHIWYAGSFVCRGMIEITFGVFGVYASYFMARYTARIYHKDSTMSGMTSVLIMLFCSYASNSGHSNQVSFTISLLQINAVFSALIVGFCVGQVFHLLGKNYVPVENESTKWIQHRAWDAVLPFFVSLALGVVLGIIIYELQIKLLNSASFNELVSRLQTTNNLLEVLFLSLIVTFLNWLGIGYPLHAFAGTVNNAYTAENLTYAFQHGSSWNVPYKYLGSSLIKAYGTMGGASVILAVIVLLLLRHGNKEIGAIARLNLIPAAFGSSLGFAAGLPIILNPVFILPSILIPLINMTLAAGAITLRIIPVCVYPILKGTPGLLISFFGTNGNWTALLFVMVLFALDLCLMWPFIRINERVELKLKLSKGGSSNAFAQKS</sequence>
<feature type="transmembrane region" description="Helical" evidence="1">
    <location>
        <begin position="288"/>
        <end position="307"/>
    </location>
</feature>
<dbReference type="PANTHER" id="PTHR33989">
    <property type="match status" value="1"/>
</dbReference>
<dbReference type="EMBL" id="CP048268">
    <property type="protein sequence ID" value="QYN53746.1"/>
    <property type="molecule type" value="Genomic_DNA"/>
</dbReference>
<feature type="transmembrane region" description="Helical" evidence="1">
    <location>
        <begin position="135"/>
        <end position="161"/>
    </location>
</feature>
<reference evidence="3 4" key="1">
    <citation type="submission" date="2020-01" db="EMBL/GenBank/DDBJ databases">
        <title>Vast differences in strain-level diversity in the gut microbiota of two closely related honey bee species.</title>
        <authorList>
            <person name="Ellegaard K.M."/>
            <person name="Suenami S."/>
            <person name="Miyazaki R."/>
            <person name="Engel P."/>
        </authorList>
    </citation>
    <scope>NUCLEOTIDE SEQUENCE [LARGE SCALE GENOMIC DNA]</scope>
    <source>
        <strain evidence="3 4">ESL0416</strain>
    </source>
</reference>
<dbReference type="InterPro" id="IPR051088">
    <property type="entry name" value="PTS_Sugar-EIIC/EIIB"/>
</dbReference>
<keyword evidence="4" id="KW-1185">Reference proteome</keyword>
<feature type="transmembrane region" description="Helical" evidence="1">
    <location>
        <begin position="66"/>
        <end position="94"/>
    </location>
</feature>
<keyword evidence="3" id="KW-0813">Transport</keyword>
<keyword evidence="1" id="KW-0812">Transmembrane</keyword>
<dbReference type="InterPro" id="IPR004501">
    <property type="entry name" value="PTS_EIIC_3"/>
</dbReference>
<feature type="transmembrane region" description="Helical" evidence="1">
    <location>
        <begin position="182"/>
        <end position="205"/>
    </location>
</feature>
<dbReference type="Proteomes" id="UP000826550">
    <property type="component" value="Chromosome"/>
</dbReference>
<dbReference type="PANTHER" id="PTHR33989:SF4">
    <property type="entry name" value="PTS SYSTEM N,N'-DIACETYLCHITOBIOSE-SPECIFIC EIIC COMPONENT"/>
    <property type="match status" value="1"/>
</dbReference>
<feature type="transmembrane region" description="Helical" evidence="1">
    <location>
        <begin position="225"/>
        <end position="244"/>
    </location>
</feature>
<evidence type="ECO:0000313" key="4">
    <source>
        <dbReference type="Proteomes" id="UP000826550"/>
    </source>
</evidence>
<feature type="transmembrane region" description="Helical" evidence="1">
    <location>
        <begin position="327"/>
        <end position="347"/>
    </location>
</feature>
<feature type="domain" description="PTS EIIC type-3" evidence="2">
    <location>
        <begin position="1"/>
        <end position="414"/>
    </location>
</feature>
<keyword evidence="1" id="KW-0472">Membrane</keyword>